<dbReference type="NCBIfam" id="NF002850">
    <property type="entry name" value="PRK03114.1"/>
    <property type="match status" value="1"/>
</dbReference>
<evidence type="ECO:0000256" key="1">
    <source>
        <dbReference type="ARBA" id="ARBA00001936"/>
    </source>
</evidence>
<dbReference type="EMBL" id="JAUSTU010000013">
    <property type="protein sequence ID" value="MDQ0156578.1"/>
    <property type="molecule type" value="Genomic_DNA"/>
</dbReference>
<keyword evidence="7" id="KW-0546">Nucleotide metabolism</keyword>
<keyword evidence="4" id="KW-0547">Nucleotide-binding</keyword>
<protein>
    <recommendedName>
        <fullName evidence="9">inosine/xanthosine triphosphatase</fullName>
        <ecNumber evidence="9">3.6.1.73</ecNumber>
    </recommendedName>
</protein>
<comment type="cofactor">
    <cofactor evidence="1">
        <name>Mn(2+)</name>
        <dbReference type="ChEBI" id="CHEBI:29035"/>
    </cofactor>
</comment>
<dbReference type="InterPro" id="IPR029001">
    <property type="entry name" value="ITPase-like_fam"/>
</dbReference>
<evidence type="ECO:0000256" key="4">
    <source>
        <dbReference type="ARBA" id="ARBA00022741"/>
    </source>
</evidence>
<accession>A0ABT9V6K6</accession>
<gene>
    <name evidence="13" type="ORF">J2S07_002899</name>
</gene>
<dbReference type="Pfam" id="PF01931">
    <property type="entry name" value="NTPase_I-T"/>
    <property type="match status" value="1"/>
</dbReference>
<evidence type="ECO:0000256" key="5">
    <source>
        <dbReference type="ARBA" id="ARBA00022801"/>
    </source>
</evidence>
<sequence length="170" mass="18443">MKIVIGTKNPAKIKAVQSVFVDDQPEYMTINVASGVSGQPFSDEETMTGALNRALAALEQGEGDIGIGLEGGVHQHEHGLFLCNWGALAVKGEQPLLAGGARIPLPTEIAERLKAGEELGPVMDDYAKKENVRKQEGAIGIFSNGEVDRAEMFTHVMKLLKGQYEYKYKK</sequence>
<comment type="caution">
    <text evidence="13">The sequence shown here is derived from an EMBL/GenBank/DDBJ whole genome shotgun (WGS) entry which is preliminary data.</text>
</comment>
<comment type="catalytic activity">
    <reaction evidence="11">
        <text>XTP + H2O = XDP + phosphate + H(+)</text>
        <dbReference type="Rhea" id="RHEA:28406"/>
        <dbReference type="ChEBI" id="CHEBI:15377"/>
        <dbReference type="ChEBI" id="CHEBI:15378"/>
        <dbReference type="ChEBI" id="CHEBI:43474"/>
        <dbReference type="ChEBI" id="CHEBI:59884"/>
        <dbReference type="ChEBI" id="CHEBI:61314"/>
        <dbReference type="EC" id="3.6.1.73"/>
    </reaction>
</comment>
<comment type="cofactor">
    <cofactor evidence="2">
        <name>Mg(2+)</name>
        <dbReference type="ChEBI" id="CHEBI:18420"/>
    </cofactor>
</comment>
<comment type="catalytic activity">
    <reaction evidence="10">
        <text>ITP + H2O = IDP + phosphate + H(+)</text>
        <dbReference type="Rhea" id="RHEA:28330"/>
        <dbReference type="ChEBI" id="CHEBI:15377"/>
        <dbReference type="ChEBI" id="CHEBI:15378"/>
        <dbReference type="ChEBI" id="CHEBI:43474"/>
        <dbReference type="ChEBI" id="CHEBI:58280"/>
        <dbReference type="ChEBI" id="CHEBI:61402"/>
        <dbReference type="EC" id="3.6.1.73"/>
    </reaction>
</comment>
<evidence type="ECO:0000259" key="12">
    <source>
        <dbReference type="Pfam" id="PF01931"/>
    </source>
</evidence>
<name>A0ABT9V6K6_9BACL</name>
<dbReference type="PANTHER" id="PTHR34699:SF2">
    <property type="entry name" value="NON-CANONICAL PURINE NTP PHOSPHATASE_PRRC1 DOMAIN-CONTAINING PROTEIN"/>
    <property type="match status" value="1"/>
</dbReference>
<keyword evidence="8" id="KW-0464">Manganese</keyword>
<dbReference type="PANTHER" id="PTHR34699">
    <property type="match status" value="1"/>
</dbReference>
<reference evidence="13 14" key="1">
    <citation type="submission" date="2023-07" db="EMBL/GenBank/DDBJ databases">
        <title>Genomic Encyclopedia of Type Strains, Phase IV (KMG-IV): sequencing the most valuable type-strain genomes for metagenomic binning, comparative biology and taxonomic classification.</title>
        <authorList>
            <person name="Goeker M."/>
        </authorList>
    </citation>
    <scope>NUCLEOTIDE SEQUENCE [LARGE SCALE GENOMIC DNA]</scope>
    <source>
        <strain evidence="13 14">DSM 23948</strain>
    </source>
</reference>
<dbReference type="InterPro" id="IPR050299">
    <property type="entry name" value="YjjX_NTPase"/>
</dbReference>
<evidence type="ECO:0000256" key="3">
    <source>
        <dbReference type="ARBA" id="ARBA00022723"/>
    </source>
</evidence>
<evidence type="ECO:0000256" key="2">
    <source>
        <dbReference type="ARBA" id="ARBA00001946"/>
    </source>
</evidence>
<evidence type="ECO:0000256" key="11">
    <source>
        <dbReference type="ARBA" id="ARBA00048781"/>
    </source>
</evidence>
<feature type="domain" description="Non-canonical purine NTP phosphatase/PRRC1" evidence="12">
    <location>
        <begin position="6"/>
        <end position="157"/>
    </location>
</feature>
<dbReference type="EC" id="3.6.1.73" evidence="9"/>
<organism evidence="13 14">
    <name type="scientific">Anoxybacillus andreesenii</name>
    <dbReference type="NCBI Taxonomy" id="1325932"/>
    <lineage>
        <taxon>Bacteria</taxon>
        <taxon>Bacillati</taxon>
        <taxon>Bacillota</taxon>
        <taxon>Bacilli</taxon>
        <taxon>Bacillales</taxon>
        <taxon>Anoxybacillaceae</taxon>
        <taxon>Anoxybacillus</taxon>
    </lineage>
</organism>
<keyword evidence="6" id="KW-0460">Magnesium</keyword>
<evidence type="ECO:0000256" key="9">
    <source>
        <dbReference type="ARBA" id="ARBA00038901"/>
    </source>
</evidence>
<evidence type="ECO:0000256" key="6">
    <source>
        <dbReference type="ARBA" id="ARBA00022842"/>
    </source>
</evidence>
<dbReference type="InterPro" id="IPR026533">
    <property type="entry name" value="NTPase/PRRC1"/>
</dbReference>
<keyword evidence="3" id="KW-0479">Metal-binding</keyword>
<evidence type="ECO:0000256" key="8">
    <source>
        <dbReference type="ARBA" id="ARBA00023211"/>
    </source>
</evidence>
<dbReference type="Gene3D" id="3.90.950.10">
    <property type="match status" value="1"/>
</dbReference>
<dbReference type="RefSeq" id="WP_307151086.1">
    <property type="nucleotide sequence ID" value="NZ_JAUSTU010000013.1"/>
</dbReference>
<keyword evidence="14" id="KW-1185">Reference proteome</keyword>
<keyword evidence="5" id="KW-0378">Hydrolase</keyword>
<evidence type="ECO:0000256" key="10">
    <source>
        <dbReference type="ARBA" id="ARBA00048174"/>
    </source>
</evidence>
<proteinExistence type="predicted"/>
<evidence type="ECO:0000313" key="14">
    <source>
        <dbReference type="Proteomes" id="UP001231362"/>
    </source>
</evidence>
<evidence type="ECO:0000313" key="13">
    <source>
        <dbReference type="EMBL" id="MDQ0156578.1"/>
    </source>
</evidence>
<evidence type="ECO:0000256" key="7">
    <source>
        <dbReference type="ARBA" id="ARBA00023080"/>
    </source>
</evidence>
<dbReference type="Proteomes" id="UP001231362">
    <property type="component" value="Unassembled WGS sequence"/>
</dbReference>
<dbReference type="SUPFAM" id="SSF52972">
    <property type="entry name" value="ITPase-like"/>
    <property type="match status" value="1"/>
</dbReference>